<dbReference type="Gene3D" id="3.80.10.10">
    <property type="entry name" value="Ribonuclease Inhibitor"/>
    <property type="match status" value="1"/>
</dbReference>
<evidence type="ECO:0008006" key="11">
    <source>
        <dbReference type="Google" id="ProtNLM"/>
    </source>
</evidence>
<dbReference type="Pfam" id="PF17776">
    <property type="entry name" value="NLRC4_HD2"/>
    <property type="match status" value="1"/>
</dbReference>
<evidence type="ECO:0000256" key="1">
    <source>
        <dbReference type="ARBA" id="ARBA00004496"/>
    </source>
</evidence>
<reference key="1">
    <citation type="journal article" date="2007" name="Nature">
        <title>The medaka draft genome and insights into vertebrate genome evolution.</title>
        <authorList>
            <person name="Kasahara M."/>
            <person name="Naruse K."/>
            <person name="Sasaki S."/>
            <person name="Nakatani Y."/>
            <person name="Qu W."/>
            <person name="Ahsan B."/>
            <person name="Yamada T."/>
            <person name="Nagayasu Y."/>
            <person name="Doi K."/>
            <person name="Kasai Y."/>
            <person name="Jindo T."/>
            <person name="Kobayashi D."/>
            <person name="Shimada A."/>
            <person name="Toyoda A."/>
            <person name="Kuroki Y."/>
            <person name="Fujiyama A."/>
            <person name="Sasaki T."/>
            <person name="Shimizu A."/>
            <person name="Asakawa S."/>
            <person name="Shimizu N."/>
            <person name="Hashimoto S."/>
            <person name="Yang J."/>
            <person name="Lee Y."/>
            <person name="Matsushima K."/>
            <person name="Sugano S."/>
            <person name="Sakaizumi M."/>
            <person name="Narita T."/>
            <person name="Ohishi K."/>
            <person name="Haga S."/>
            <person name="Ohta F."/>
            <person name="Nomoto H."/>
            <person name="Nogata K."/>
            <person name="Morishita T."/>
            <person name="Endo T."/>
            <person name="Shin-I T."/>
            <person name="Takeda H."/>
            <person name="Morishita S."/>
            <person name="Kohara Y."/>
        </authorList>
    </citation>
    <scope>NUCLEOTIDE SEQUENCE [LARGE SCALE GENOMIC DNA]</scope>
    <source>
        <strain>Hd-rR</strain>
    </source>
</reference>
<comment type="subcellular location">
    <subcellularLocation>
        <location evidence="1">Cytoplasm</location>
    </subcellularLocation>
</comment>
<protein>
    <recommendedName>
        <fullName evidence="11">NACHT domain-containing protein</fullName>
    </recommendedName>
</protein>
<keyword evidence="2" id="KW-0963">Cytoplasm</keyword>
<dbReference type="Ensembl" id="ENSORLT00015017028.1">
    <property type="protein sequence ID" value="ENSORLP00015010446.1"/>
    <property type="gene ID" value="ENSORLG00015011298.1"/>
</dbReference>
<evidence type="ECO:0000313" key="10">
    <source>
        <dbReference type="Proteomes" id="UP000265200"/>
    </source>
</evidence>
<dbReference type="Pfam" id="PF00078">
    <property type="entry name" value="RVT_1"/>
    <property type="match status" value="1"/>
</dbReference>
<dbReference type="PROSITE" id="PS50878">
    <property type="entry name" value="RT_POL"/>
    <property type="match status" value="1"/>
</dbReference>
<dbReference type="Gene3D" id="3.40.50.300">
    <property type="entry name" value="P-loop containing nucleotide triphosphate hydrolases"/>
    <property type="match status" value="1"/>
</dbReference>
<dbReference type="InterPro" id="IPR041075">
    <property type="entry name" value="NOD1/2_WH"/>
</dbReference>
<dbReference type="SUPFAM" id="SSF52047">
    <property type="entry name" value="RNI-like"/>
    <property type="match status" value="1"/>
</dbReference>
<dbReference type="Pfam" id="PF05729">
    <property type="entry name" value="NACHT"/>
    <property type="match status" value="1"/>
</dbReference>
<dbReference type="Pfam" id="PF17779">
    <property type="entry name" value="WHD_NOD2"/>
    <property type="match status" value="1"/>
</dbReference>
<evidence type="ECO:0000259" key="7">
    <source>
        <dbReference type="PROSITE" id="PS50837"/>
    </source>
</evidence>
<dbReference type="InterPro" id="IPR000477">
    <property type="entry name" value="RT_dom"/>
</dbReference>
<evidence type="ECO:0000256" key="3">
    <source>
        <dbReference type="ARBA" id="ARBA00022614"/>
    </source>
</evidence>
<dbReference type="AlphaFoldDB" id="A0A3P9HRR0"/>
<evidence type="ECO:0000256" key="5">
    <source>
        <dbReference type="ARBA" id="ARBA00022741"/>
    </source>
</evidence>
<evidence type="ECO:0000256" key="6">
    <source>
        <dbReference type="ARBA" id="ARBA00022840"/>
    </source>
</evidence>
<feature type="domain" description="Reverse transcriptase" evidence="8">
    <location>
        <begin position="1"/>
        <end position="192"/>
    </location>
</feature>
<organism evidence="9 10">
    <name type="scientific">Oryzias latipes</name>
    <name type="common">Japanese rice fish</name>
    <name type="synonym">Japanese killifish</name>
    <dbReference type="NCBI Taxonomy" id="8090"/>
    <lineage>
        <taxon>Eukaryota</taxon>
        <taxon>Metazoa</taxon>
        <taxon>Chordata</taxon>
        <taxon>Craniata</taxon>
        <taxon>Vertebrata</taxon>
        <taxon>Euteleostomi</taxon>
        <taxon>Actinopterygii</taxon>
        <taxon>Neopterygii</taxon>
        <taxon>Teleostei</taxon>
        <taxon>Neoteleostei</taxon>
        <taxon>Acanthomorphata</taxon>
        <taxon>Ovalentaria</taxon>
        <taxon>Atherinomorphae</taxon>
        <taxon>Beloniformes</taxon>
        <taxon>Adrianichthyidae</taxon>
        <taxon>Oryziinae</taxon>
        <taxon>Oryzias</taxon>
    </lineage>
</organism>
<sequence length="820" mass="92880">MDTSEDHKLLKKKGSELCLVGLDDPTPNGKVPRIEQGLLLLDLSAAFDTVDHRILLQRLQDWIGISGSALNWFRSYLEDRAYFVEIGVCVSDCMALSCGVPQESILGPLLFNLYLLPLGQIIHSNNISYHSYADDTLIYVSLTAGECGPVDSLNVGLKEPLDEHQIGLRRRCKHATEESGKEMPLNRIYTELYITEGLREEVQTQHEHGSIRVVLTSGVAGAGKSFSVQKFTLDWAEGSENQDISAVVPLSFRELNLIRDQQHSLLSLIQLFHPTFQKIPAEQLSVCKLLFIFDGLDESRLSLDFSNSPAVSDVTQTSSVNVLLINLIQGRLLPSALVWITSRPAAANQIPASCVDRLTEVRGFNDAQKEEYFRRRFPDEEQSSRIISHIRTSRSLHTMCEVPVFCWITAVVLENMVSTEQGAELPTTLTDMYSHFLMVQTKRKQKYQPEQGKSPQELAEADREVLLKLGGLAFEHLEKGNIMFYQEDLQQCGLDVTEASVYSGVCTEIFRRECGIFQKAVYSFVHLSVQEFLAAVYMFHCYSNRNTKVMKDFLKDERNISSLDEFLSRVMEKSLQSKTGHLDLCVRFLHGLSVESNQRLLGGLLGQTDQSPETIQRVTNNLKMVQKDEETPEDYSLPWQMMSGDQISPDRRINIFHCLMEMKDLSVHKDVQEFLKSEDRAEKRLSEIHCSALAYMLQMSEEVLDQLDLDEYNMTNEARRRLIPAVRNCRKFRMTFQTVLLFHLTEALEITCSCLCLHRLTNCGLSETDCGVVASALKSNPSHLTELDLSKNQLKHSAVELLCAGLQSPNCRLQILRSEE</sequence>
<evidence type="ECO:0000256" key="2">
    <source>
        <dbReference type="ARBA" id="ARBA00022490"/>
    </source>
</evidence>
<dbReference type="InterPro" id="IPR051261">
    <property type="entry name" value="NLR"/>
</dbReference>
<evidence type="ECO:0000259" key="8">
    <source>
        <dbReference type="PROSITE" id="PS50878"/>
    </source>
</evidence>
<dbReference type="SMART" id="SM01288">
    <property type="entry name" value="FISNA"/>
    <property type="match status" value="1"/>
</dbReference>
<keyword evidence="4" id="KW-0677">Repeat</keyword>
<keyword evidence="3" id="KW-0433">Leucine-rich repeat</keyword>
<dbReference type="InterPro" id="IPR029495">
    <property type="entry name" value="NACHT-assoc"/>
</dbReference>
<dbReference type="PANTHER" id="PTHR24106">
    <property type="entry name" value="NACHT, LRR AND CARD DOMAINS-CONTAINING"/>
    <property type="match status" value="1"/>
</dbReference>
<dbReference type="InterPro" id="IPR032675">
    <property type="entry name" value="LRR_dom_sf"/>
</dbReference>
<evidence type="ECO:0000256" key="4">
    <source>
        <dbReference type="ARBA" id="ARBA00022737"/>
    </source>
</evidence>
<dbReference type="PROSITE" id="PS50837">
    <property type="entry name" value="NACHT"/>
    <property type="match status" value="1"/>
</dbReference>
<dbReference type="InterPro" id="IPR007111">
    <property type="entry name" value="NACHT_NTPase"/>
</dbReference>
<proteinExistence type="predicted"/>
<reference evidence="9" key="4">
    <citation type="submission" date="2025-09" db="UniProtKB">
        <authorList>
            <consortium name="Ensembl"/>
        </authorList>
    </citation>
    <scope>IDENTIFICATION</scope>
    <source>
        <strain evidence="9">HSOK</strain>
    </source>
</reference>
<dbReference type="InterPro" id="IPR041267">
    <property type="entry name" value="NLRP_HD2"/>
</dbReference>
<reference evidence="9" key="3">
    <citation type="submission" date="2025-08" db="UniProtKB">
        <authorList>
            <consortium name="Ensembl"/>
        </authorList>
    </citation>
    <scope>IDENTIFICATION</scope>
    <source>
        <strain evidence="9">HSOK</strain>
    </source>
</reference>
<dbReference type="Pfam" id="PF14484">
    <property type="entry name" value="FISNA"/>
    <property type="match status" value="1"/>
</dbReference>
<dbReference type="GO" id="GO:0005737">
    <property type="term" value="C:cytoplasm"/>
    <property type="evidence" value="ECO:0007669"/>
    <property type="project" value="UniProtKB-SubCell"/>
</dbReference>
<feature type="domain" description="NACHT" evidence="7">
    <location>
        <begin position="212"/>
        <end position="346"/>
    </location>
</feature>
<accession>A0A3P9HRR0</accession>
<keyword evidence="6" id="KW-0067">ATP-binding</keyword>
<dbReference type="Proteomes" id="UP000265200">
    <property type="component" value="Chromosome 13"/>
</dbReference>
<keyword evidence="5" id="KW-0547">Nucleotide-binding</keyword>
<dbReference type="GO" id="GO:0005524">
    <property type="term" value="F:ATP binding"/>
    <property type="evidence" value="ECO:0007669"/>
    <property type="project" value="UniProtKB-KW"/>
</dbReference>
<evidence type="ECO:0000313" key="9">
    <source>
        <dbReference type="Ensembl" id="ENSORLP00015010446.1"/>
    </source>
</evidence>
<dbReference type="InterPro" id="IPR027417">
    <property type="entry name" value="P-loop_NTPase"/>
</dbReference>
<name>A0A3P9HRR0_ORYLA</name>
<reference evidence="9 10" key="2">
    <citation type="submission" date="2017-04" db="EMBL/GenBank/DDBJ databases">
        <title>CpG methylation of centromeres and impact of large insertions on vertebrate speciation.</title>
        <authorList>
            <person name="Ichikawa K."/>
            <person name="Yoshimura J."/>
            <person name="Morishita S."/>
        </authorList>
    </citation>
    <scope>NUCLEOTIDE SEQUENCE</scope>
    <source>
        <strain evidence="9 10">HSOK</strain>
    </source>
</reference>